<dbReference type="EMBL" id="JADOGI010000112">
    <property type="protein sequence ID" value="MBF8190138.1"/>
    <property type="molecule type" value="Genomic_DNA"/>
</dbReference>
<evidence type="ECO:0000313" key="2">
    <source>
        <dbReference type="Proteomes" id="UP000605361"/>
    </source>
</evidence>
<reference evidence="1" key="1">
    <citation type="submission" date="2020-11" db="EMBL/GenBank/DDBJ databases">
        <title>Whole-genome analyses of Nonomuraea sp. K274.</title>
        <authorList>
            <person name="Veyisoglu A."/>
        </authorList>
    </citation>
    <scope>NUCLEOTIDE SEQUENCE</scope>
    <source>
        <strain evidence="1">K274</strain>
    </source>
</reference>
<sequence length="486" mass="51817">MNRVEITKRGVRSSVSGTMVPGLRIANSKDSFELALELPSTLPVYYRIDPSGLEWGEDLAAFAGGAAIPGPQAWDLLALVHGTVPAPDDALDVPGVQRLTIGTVVRVDAAGVRVERQAPRLPSPESDLINVVGAALPDGEFGIAYSGGLSSAFLAVAAYRAGKRPVLVHADLGAAFAHLPVPEIPGLELRRVPMDVSELLDHHPIATEVPRPPTPEVEARRRLVAKLSAAVELPLAIGTLLEDLVSIRLPEAEISDEKLLACEPFHVAGTLPTLAEARKFLEGQTVYAPMASVEGPPEEQRPGAQPPPMPAGVNFVPGLTEAGQEEYGIARQLRLPLWEEHIKSLPPVLGKADAALAERGGAGAVLPALDPQVLAAVAALSTDDIGRIERSVFRNNLPLWQAIDAHGVTGVRRAAPGYWLRLATAEHLYAQRDKPAAYVADSPLAKAGLIEAEQVTAALRDPRQMSEHALALLRLVWTDHWMRGQA</sequence>
<accession>A0A931ADY0</accession>
<proteinExistence type="predicted"/>
<evidence type="ECO:0008006" key="3">
    <source>
        <dbReference type="Google" id="ProtNLM"/>
    </source>
</evidence>
<dbReference type="RefSeq" id="WP_195899061.1">
    <property type="nucleotide sequence ID" value="NZ_JADOGI010000112.1"/>
</dbReference>
<evidence type="ECO:0000313" key="1">
    <source>
        <dbReference type="EMBL" id="MBF8190138.1"/>
    </source>
</evidence>
<gene>
    <name evidence="1" type="ORF">ITP53_31320</name>
</gene>
<dbReference type="SUPFAM" id="SSF52402">
    <property type="entry name" value="Adenine nucleotide alpha hydrolases-like"/>
    <property type="match status" value="1"/>
</dbReference>
<protein>
    <recommendedName>
        <fullName evidence="3">Asparagine synthase</fullName>
    </recommendedName>
</protein>
<dbReference type="AlphaFoldDB" id="A0A931ADY0"/>
<dbReference type="Proteomes" id="UP000605361">
    <property type="component" value="Unassembled WGS sequence"/>
</dbReference>
<organism evidence="1 2">
    <name type="scientific">Nonomuraea cypriaca</name>
    <dbReference type="NCBI Taxonomy" id="1187855"/>
    <lineage>
        <taxon>Bacteria</taxon>
        <taxon>Bacillati</taxon>
        <taxon>Actinomycetota</taxon>
        <taxon>Actinomycetes</taxon>
        <taxon>Streptosporangiales</taxon>
        <taxon>Streptosporangiaceae</taxon>
        <taxon>Nonomuraea</taxon>
    </lineage>
</organism>
<keyword evidence="2" id="KW-1185">Reference proteome</keyword>
<comment type="caution">
    <text evidence="1">The sequence shown here is derived from an EMBL/GenBank/DDBJ whole genome shotgun (WGS) entry which is preliminary data.</text>
</comment>
<name>A0A931ADY0_9ACTN</name>